<protein>
    <submittedName>
        <fullName evidence="2">Uncharacterized protein</fullName>
    </submittedName>
</protein>
<evidence type="ECO:0000313" key="2">
    <source>
        <dbReference type="EMBL" id="KAJ3640537.1"/>
    </source>
</evidence>
<organism evidence="2 3">
    <name type="scientific">Zophobas morio</name>
    <dbReference type="NCBI Taxonomy" id="2755281"/>
    <lineage>
        <taxon>Eukaryota</taxon>
        <taxon>Metazoa</taxon>
        <taxon>Ecdysozoa</taxon>
        <taxon>Arthropoda</taxon>
        <taxon>Hexapoda</taxon>
        <taxon>Insecta</taxon>
        <taxon>Pterygota</taxon>
        <taxon>Neoptera</taxon>
        <taxon>Endopterygota</taxon>
        <taxon>Coleoptera</taxon>
        <taxon>Polyphaga</taxon>
        <taxon>Cucujiformia</taxon>
        <taxon>Tenebrionidae</taxon>
        <taxon>Zophobas</taxon>
    </lineage>
</organism>
<evidence type="ECO:0000313" key="3">
    <source>
        <dbReference type="Proteomes" id="UP001168821"/>
    </source>
</evidence>
<gene>
    <name evidence="2" type="ORF">Zmor_003830</name>
</gene>
<dbReference type="Proteomes" id="UP001168821">
    <property type="component" value="Unassembled WGS sequence"/>
</dbReference>
<sequence>MLCTACAHTYATTYTTTKEEIKKLQKPITDKLDNITELASLIHNSGEANLDKNNVLAIEENVSKNGPQAKGWQGQRPHSGLVRSMPRGKTEGDDVSVPERDYGSAGESDQLLSLPKSPSVHTAISLDPDKDLNFDIIEKKFKFEKPSHLLSLDIRNRNTKIDTTIPEISTKLKSLNAHITNAKKSQEQEKIDNLQYVYSQLKKYKRALEDIRKIPFYERQQTGSGRPLGSMRTARIFSDPNEMVERLDLLIASNNAGNDSTEVYNECVEILDKLFKMKLIKKSDRKKIFTTLGMLFQTE</sequence>
<reference evidence="2" key="1">
    <citation type="journal article" date="2023" name="G3 (Bethesda)">
        <title>Whole genome assemblies of Zophobas morio and Tenebrio molitor.</title>
        <authorList>
            <person name="Kaur S."/>
            <person name="Stinson S.A."/>
            <person name="diCenzo G.C."/>
        </authorList>
    </citation>
    <scope>NUCLEOTIDE SEQUENCE</scope>
    <source>
        <strain evidence="2">QUZm001</strain>
    </source>
</reference>
<evidence type="ECO:0000256" key="1">
    <source>
        <dbReference type="SAM" id="MobiDB-lite"/>
    </source>
</evidence>
<feature type="compositionally biased region" description="Basic and acidic residues" evidence="1">
    <location>
        <begin position="88"/>
        <end position="102"/>
    </location>
</feature>
<name>A0AA38M304_9CUCU</name>
<dbReference type="EMBL" id="JALNTZ010000010">
    <property type="protein sequence ID" value="KAJ3640537.1"/>
    <property type="molecule type" value="Genomic_DNA"/>
</dbReference>
<feature type="region of interest" description="Disordered" evidence="1">
    <location>
        <begin position="66"/>
        <end position="116"/>
    </location>
</feature>
<keyword evidence="3" id="KW-1185">Reference proteome</keyword>
<proteinExistence type="predicted"/>
<dbReference type="AlphaFoldDB" id="A0AA38M304"/>
<comment type="caution">
    <text evidence="2">The sequence shown here is derived from an EMBL/GenBank/DDBJ whole genome shotgun (WGS) entry which is preliminary data.</text>
</comment>
<accession>A0AA38M304</accession>